<evidence type="ECO:0000256" key="1">
    <source>
        <dbReference type="ARBA" id="ARBA00022962"/>
    </source>
</evidence>
<keyword evidence="3" id="KW-0808">Transferase</keyword>
<dbReference type="InterPro" id="IPR026869">
    <property type="entry name" value="EgtC-like"/>
</dbReference>
<dbReference type="InterPro" id="IPR052373">
    <property type="entry name" value="Gamma-glu_amide_hydrolase"/>
</dbReference>
<dbReference type="SUPFAM" id="SSF56235">
    <property type="entry name" value="N-terminal nucleophile aminohydrolases (Ntn hydrolases)"/>
    <property type="match status" value="1"/>
</dbReference>
<dbReference type="GO" id="GO:0016740">
    <property type="term" value="F:transferase activity"/>
    <property type="evidence" value="ECO:0007669"/>
    <property type="project" value="UniProtKB-KW"/>
</dbReference>
<keyword evidence="4" id="KW-1185">Reference proteome</keyword>
<dbReference type="PANTHER" id="PTHR43187:SF1">
    <property type="entry name" value="GLUTAMINE AMIDOTRANSFERASE DUG3-RELATED"/>
    <property type="match status" value="1"/>
</dbReference>
<proteinExistence type="predicted"/>
<evidence type="ECO:0000259" key="2">
    <source>
        <dbReference type="PROSITE" id="PS51278"/>
    </source>
</evidence>
<dbReference type="CDD" id="cd01908">
    <property type="entry name" value="YafJ"/>
    <property type="match status" value="1"/>
</dbReference>
<dbReference type="STRING" id="564137.SAMN04488238_10376"/>
<dbReference type="Pfam" id="PF13230">
    <property type="entry name" value="GATase_4"/>
    <property type="match status" value="1"/>
</dbReference>
<organism evidence="3 4">
    <name type="scientific">Roseicitreum antarcticum</name>
    <dbReference type="NCBI Taxonomy" id="564137"/>
    <lineage>
        <taxon>Bacteria</taxon>
        <taxon>Pseudomonadati</taxon>
        <taxon>Pseudomonadota</taxon>
        <taxon>Alphaproteobacteria</taxon>
        <taxon>Rhodobacterales</taxon>
        <taxon>Paracoccaceae</taxon>
        <taxon>Roseicitreum</taxon>
    </lineage>
</organism>
<dbReference type="EMBL" id="FNOM01000003">
    <property type="protein sequence ID" value="SDW67932.1"/>
    <property type="molecule type" value="Genomic_DNA"/>
</dbReference>
<dbReference type="PANTHER" id="PTHR43187">
    <property type="entry name" value="GLUTAMINE AMIDOTRANSFERASE DUG3-RELATED"/>
    <property type="match status" value="1"/>
</dbReference>
<feature type="domain" description="Glutamine amidotransferase type-2" evidence="2">
    <location>
        <begin position="2"/>
        <end position="277"/>
    </location>
</feature>
<protein>
    <submittedName>
        <fullName evidence="3">Glutamine amidotransferase</fullName>
    </submittedName>
</protein>
<dbReference type="PROSITE" id="PS51278">
    <property type="entry name" value="GATASE_TYPE_2"/>
    <property type="match status" value="1"/>
</dbReference>
<dbReference type="RefSeq" id="WP_092886445.1">
    <property type="nucleotide sequence ID" value="NZ_CP061498.1"/>
</dbReference>
<accession>A0A1H2VHY1</accession>
<name>A0A1H2VHY1_9RHOB</name>
<reference evidence="3 4" key="1">
    <citation type="submission" date="2016-10" db="EMBL/GenBank/DDBJ databases">
        <authorList>
            <person name="de Groot N.N."/>
        </authorList>
    </citation>
    <scope>NUCLEOTIDE SEQUENCE [LARGE SCALE GENOMIC DNA]</scope>
    <source>
        <strain evidence="3 4">CGMCC 1.8894</strain>
    </source>
</reference>
<dbReference type="Proteomes" id="UP000198539">
    <property type="component" value="Unassembled WGS sequence"/>
</dbReference>
<dbReference type="InterPro" id="IPR017932">
    <property type="entry name" value="GATase_2_dom"/>
</dbReference>
<sequence length="277" mass="29929">MCRWVAWLGKPVFMEDLISRPEHSLIHQSRDAHCCKTAINADGVGVAWYGARPEPGIYKDTRPAWSDPNLLQIARQIAAPVFLAHVRASTGSATSYNNCHPFAVGRWSFMHNGMVGGFGKLRRRAEMGIDEDIYAHRYGATDSEAVFLTALGLGLDASPLDAMAHAVRQLEGMAAEIGATPGMRFTSCWSDGHTLYAARYASDAFAPSMYYQRSAEGTLIVSEPLDSDGGSWTEVPPNTAVIATQADFSVVPFMSDVATPNVVAQGEMPRTLSVTGA</sequence>
<dbReference type="Gene3D" id="3.60.20.10">
    <property type="entry name" value="Glutamine Phosphoribosylpyrophosphate, subunit 1, domain 1"/>
    <property type="match status" value="1"/>
</dbReference>
<gene>
    <name evidence="3" type="ORF">SAMN04488238_10376</name>
</gene>
<dbReference type="OrthoDB" id="9804310at2"/>
<dbReference type="AlphaFoldDB" id="A0A1H2VHY1"/>
<evidence type="ECO:0000313" key="3">
    <source>
        <dbReference type="EMBL" id="SDW67932.1"/>
    </source>
</evidence>
<evidence type="ECO:0000313" key="4">
    <source>
        <dbReference type="Proteomes" id="UP000198539"/>
    </source>
</evidence>
<dbReference type="InterPro" id="IPR029055">
    <property type="entry name" value="Ntn_hydrolases_N"/>
</dbReference>
<keyword evidence="1 3" id="KW-0315">Glutamine amidotransferase</keyword>